<gene>
    <name evidence="3" type="ORF">NMOB1V02_LOCUS711</name>
</gene>
<evidence type="ECO:0000313" key="4">
    <source>
        <dbReference type="Proteomes" id="UP000678499"/>
    </source>
</evidence>
<feature type="compositionally biased region" description="Low complexity" evidence="1">
    <location>
        <begin position="279"/>
        <end position="295"/>
    </location>
</feature>
<feature type="region of interest" description="Disordered" evidence="1">
    <location>
        <begin position="278"/>
        <end position="340"/>
    </location>
</feature>
<keyword evidence="2" id="KW-0732">Signal</keyword>
<proteinExistence type="predicted"/>
<feature type="region of interest" description="Disordered" evidence="1">
    <location>
        <begin position="240"/>
        <end position="259"/>
    </location>
</feature>
<dbReference type="AlphaFoldDB" id="A0A7R9BCU8"/>
<feature type="compositionally biased region" description="Low complexity" evidence="1">
    <location>
        <begin position="313"/>
        <end position="323"/>
    </location>
</feature>
<evidence type="ECO:0000313" key="3">
    <source>
        <dbReference type="EMBL" id="CAD7272789.1"/>
    </source>
</evidence>
<organism evidence="3">
    <name type="scientific">Notodromas monacha</name>
    <dbReference type="NCBI Taxonomy" id="399045"/>
    <lineage>
        <taxon>Eukaryota</taxon>
        <taxon>Metazoa</taxon>
        <taxon>Ecdysozoa</taxon>
        <taxon>Arthropoda</taxon>
        <taxon>Crustacea</taxon>
        <taxon>Oligostraca</taxon>
        <taxon>Ostracoda</taxon>
        <taxon>Podocopa</taxon>
        <taxon>Podocopida</taxon>
        <taxon>Cypridocopina</taxon>
        <taxon>Cypridoidea</taxon>
        <taxon>Cyprididae</taxon>
        <taxon>Notodromas</taxon>
    </lineage>
</organism>
<keyword evidence="4" id="KW-1185">Reference proteome</keyword>
<feature type="region of interest" description="Disordered" evidence="1">
    <location>
        <begin position="55"/>
        <end position="83"/>
    </location>
</feature>
<feature type="compositionally biased region" description="Low complexity" evidence="1">
    <location>
        <begin position="242"/>
        <end position="257"/>
    </location>
</feature>
<name>A0A7R9BCU8_9CRUS</name>
<sequence length="340" mass="36882">METKCISVLVALLIVDCLRLTLNKCFPRLSRDFEASFSRLPFFVIPRRSAQAVSLPTTEAGLQTSSEAHNSSDPPSSGPQTTDIFVTETDSLNQVDPVVMTSSPLSNTTVSKAAEIHNRSMDPQSAAPETTPIMTTTDATKIDLDDVNATERITTPSGDLGTTRAAARLSLPLPRLEELFPEQATKFRQNTRSTMKENQEEMANTKNMPVNEVQLESPMDSKEIADIINEVIKSKLINCSHTSSETSETSSTSLTPTMDVSMSTLPSILDTTLKNESLTQNVSNSNQSDSTTSQSIDCSKDAQSTMTKEETTTESNISTSFTSVGDIALMNSTSEKTESL</sequence>
<evidence type="ECO:0000256" key="1">
    <source>
        <dbReference type="SAM" id="MobiDB-lite"/>
    </source>
</evidence>
<dbReference type="EMBL" id="CAJPEX010000064">
    <property type="protein sequence ID" value="CAG0912941.1"/>
    <property type="molecule type" value="Genomic_DNA"/>
</dbReference>
<evidence type="ECO:0000256" key="2">
    <source>
        <dbReference type="SAM" id="SignalP"/>
    </source>
</evidence>
<feature type="chain" id="PRO_5036209997" evidence="2">
    <location>
        <begin position="24"/>
        <end position="340"/>
    </location>
</feature>
<dbReference type="EMBL" id="OA882101">
    <property type="protein sequence ID" value="CAD7272789.1"/>
    <property type="molecule type" value="Genomic_DNA"/>
</dbReference>
<accession>A0A7R9BCU8</accession>
<dbReference type="Proteomes" id="UP000678499">
    <property type="component" value="Unassembled WGS sequence"/>
</dbReference>
<feature type="signal peptide" evidence="2">
    <location>
        <begin position="1"/>
        <end position="23"/>
    </location>
</feature>
<protein>
    <submittedName>
        <fullName evidence="3">Uncharacterized protein</fullName>
    </submittedName>
</protein>
<reference evidence="3" key="1">
    <citation type="submission" date="2020-11" db="EMBL/GenBank/DDBJ databases">
        <authorList>
            <person name="Tran Van P."/>
        </authorList>
    </citation>
    <scope>NUCLEOTIDE SEQUENCE</scope>
</reference>